<comment type="caution">
    <text evidence="1">The sequence shown here is derived from an EMBL/GenBank/DDBJ whole genome shotgun (WGS) entry which is preliminary data.</text>
</comment>
<proteinExistence type="predicted"/>
<name>A0A1Q5UJC1_9EURO</name>
<dbReference type="Proteomes" id="UP000186955">
    <property type="component" value="Unassembled WGS sequence"/>
</dbReference>
<gene>
    <name evidence="1" type="ORF">PENSUB_1811</name>
</gene>
<feature type="non-terminal residue" evidence="1">
    <location>
        <position position="1"/>
    </location>
</feature>
<dbReference type="EMBL" id="MNBE01000203">
    <property type="protein sequence ID" value="OKP12552.1"/>
    <property type="molecule type" value="Genomic_DNA"/>
</dbReference>
<evidence type="ECO:0000313" key="2">
    <source>
        <dbReference type="Proteomes" id="UP000186955"/>
    </source>
</evidence>
<accession>A0A1Q5UJC1</accession>
<organism evidence="1 2">
    <name type="scientific">Penicillium subrubescens</name>
    <dbReference type="NCBI Taxonomy" id="1316194"/>
    <lineage>
        <taxon>Eukaryota</taxon>
        <taxon>Fungi</taxon>
        <taxon>Dikarya</taxon>
        <taxon>Ascomycota</taxon>
        <taxon>Pezizomycotina</taxon>
        <taxon>Eurotiomycetes</taxon>
        <taxon>Eurotiomycetidae</taxon>
        <taxon>Eurotiales</taxon>
        <taxon>Aspergillaceae</taxon>
        <taxon>Penicillium</taxon>
    </lineage>
</organism>
<reference evidence="1 2" key="1">
    <citation type="submission" date="2016-10" db="EMBL/GenBank/DDBJ databases">
        <title>Genome sequence of the ascomycete fungus Penicillium subrubescens.</title>
        <authorList>
            <person name="De Vries R.P."/>
            <person name="Peng M."/>
            <person name="Dilokpimol A."/>
            <person name="Hilden K."/>
            <person name="Makela M.R."/>
            <person name="Grigoriev I."/>
            <person name="Riley R."/>
            <person name="Granchi Z."/>
        </authorList>
    </citation>
    <scope>NUCLEOTIDE SEQUENCE [LARGE SCALE GENOMIC DNA]</scope>
    <source>
        <strain evidence="1 2">CBS 132785</strain>
    </source>
</reference>
<evidence type="ECO:0000313" key="1">
    <source>
        <dbReference type="EMBL" id="OKP12552.1"/>
    </source>
</evidence>
<sequence>MFRCLARSLQETRIRHSKSFLNQYSDFSNIMRSGMASGISPEPLQLHELYHPDNRL</sequence>
<keyword evidence="2" id="KW-1185">Reference proteome</keyword>
<protein>
    <submittedName>
        <fullName evidence="1">Uncharacterized protein</fullName>
    </submittedName>
</protein>
<dbReference type="AlphaFoldDB" id="A0A1Q5UJC1"/>